<dbReference type="InterPro" id="IPR006343">
    <property type="entry name" value="DnaB/C_C"/>
</dbReference>
<comment type="caution">
    <text evidence="4">The sequence shown here is derived from an EMBL/GenBank/DDBJ whole genome shotgun (WGS) entry which is preliminary data.</text>
</comment>
<feature type="region of interest" description="Disordered" evidence="2">
    <location>
        <begin position="203"/>
        <end position="267"/>
    </location>
</feature>
<dbReference type="EMBL" id="PJNH01000001">
    <property type="protein sequence ID" value="PKR79412.1"/>
    <property type="molecule type" value="Genomic_DNA"/>
</dbReference>
<comment type="similarity">
    <text evidence="1">Belongs to the DnaB/DnaD family.</text>
</comment>
<evidence type="ECO:0000313" key="4">
    <source>
        <dbReference type="EMBL" id="PKR79412.1"/>
    </source>
</evidence>
<gene>
    <name evidence="4" type="ORF">CEY16_05535</name>
</gene>
<dbReference type="AlphaFoldDB" id="A0A2I0QYK1"/>
<reference evidence="4 5" key="1">
    <citation type="submission" date="2017-06" db="EMBL/GenBank/DDBJ databases">
        <title>the draft geome sequence of Illustriluteabacillus marina B3227.</title>
        <authorList>
            <person name="He R.-H."/>
            <person name="Du Z.-J."/>
        </authorList>
    </citation>
    <scope>NUCLEOTIDE SEQUENCE [LARGE SCALE GENOMIC DNA]</scope>
    <source>
        <strain evidence="4 5">B3227</strain>
    </source>
</reference>
<dbReference type="InterPro" id="IPR053162">
    <property type="entry name" value="DnaD"/>
</dbReference>
<feature type="compositionally biased region" description="Basic and acidic residues" evidence="2">
    <location>
        <begin position="77"/>
        <end position="115"/>
    </location>
</feature>
<feature type="region of interest" description="Disordered" evidence="2">
    <location>
        <begin position="77"/>
        <end position="121"/>
    </location>
</feature>
<protein>
    <recommendedName>
        <fullName evidence="3">DnaB/C C-terminal domain-containing protein</fullName>
    </recommendedName>
</protein>
<feature type="compositionally biased region" description="Basic and acidic residues" evidence="2">
    <location>
        <begin position="240"/>
        <end position="260"/>
    </location>
</feature>
<feature type="domain" description="DnaB/C C-terminal" evidence="3">
    <location>
        <begin position="125"/>
        <end position="193"/>
    </location>
</feature>
<accession>A0A2I0QYK1</accession>
<dbReference type="Proteomes" id="UP000243524">
    <property type="component" value="Unassembled WGS sequence"/>
</dbReference>
<evidence type="ECO:0000259" key="3">
    <source>
        <dbReference type="Pfam" id="PF07261"/>
    </source>
</evidence>
<dbReference type="NCBIfam" id="TIGR01446">
    <property type="entry name" value="DnaD_dom"/>
    <property type="match status" value="1"/>
</dbReference>
<dbReference type="OrthoDB" id="1047417at2"/>
<name>A0A2I0QYK1_9BACI</name>
<dbReference type="PANTHER" id="PTHR37293:SF5">
    <property type="entry name" value="DNA REPLICATION PROTEIN"/>
    <property type="match status" value="1"/>
</dbReference>
<evidence type="ECO:0000256" key="1">
    <source>
        <dbReference type="ARBA" id="ARBA00093462"/>
    </source>
</evidence>
<sequence length="267" mass="31390">MKVRNMELKRGQYIRSYSKLQEDLEYREGRGYKKVAKSTIKRSVSKLIQNNIVEIRETELGTLFTILNYQKYQGFEGDSKKEHGTERDTNLERSPNEPGTKLEPEEELKKEKNEKNISTTTDATKFYQENFGGVSPRIAELMLSWIDDMGDDLVIEAMDRAVKRNKKSWGYAEKILKDWFSKGIKTMEQAKAEEVEFENQQANYQSFRKPKQPKAVLPKWYQEQQQKKQQPERPQTPPKVSDEEMKDLEHFFKGRAKESNGPRSNYN</sequence>
<evidence type="ECO:0000313" key="5">
    <source>
        <dbReference type="Proteomes" id="UP000243524"/>
    </source>
</evidence>
<dbReference type="Pfam" id="PF07261">
    <property type="entry name" value="DnaB_2"/>
    <property type="match status" value="1"/>
</dbReference>
<evidence type="ECO:0000256" key="2">
    <source>
        <dbReference type="SAM" id="MobiDB-lite"/>
    </source>
</evidence>
<proteinExistence type="inferred from homology"/>
<dbReference type="InterPro" id="IPR034829">
    <property type="entry name" value="DnaD-like_sf"/>
</dbReference>
<dbReference type="SUPFAM" id="SSF158499">
    <property type="entry name" value="DnaD domain-like"/>
    <property type="match status" value="1"/>
</dbReference>
<dbReference type="Gene3D" id="1.10.10.630">
    <property type="entry name" value="DnaD domain-like"/>
    <property type="match status" value="1"/>
</dbReference>
<organism evidence="4 5">
    <name type="scientific">Halalkalibacillus sediminis</name>
    <dbReference type="NCBI Taxonomy" id="2018042"/>
    <lineage>
        <taxon>Bacteria</taxon>
        <taxon>Bacillati</taxon>
        <taxon>Bacillota</taxon>
        <taxon>Bacilli</taxon>
        <taxon>Bacillales</taxon>
        <taxon>Bacillaceae</taxon>
        <taxon>Halalkalibacillus</taxon>
    </lineage>
</organism>
<dbReference type="PANTHER" id="PTHR37293">
    <property type="entry name" value="PHAGE REPLICATION PROTEIN-RELATED"/>
    <property type="match status" value="1"/>
</dbReference>
<keyword evidence="5" id="KW-1185">Reference proteome</keyword>